<feature type="domain" description="Tryptophan synthase beta chain-like PALP" evidence="3">
    <location>
        <begin position="152"/>
        <end position="334"/>
    </location>
</feature>
<dbReference type="EMBL" id="AP012057">
    <property type="protein sequence ID" value="BAN03074.1"/>
    <property type="molecule type" value="Genomic_DNA"/>
</dbReference>
<evidence type="ECO:0000256" key="2">
    <source>
        <dbReference type="ARBA" id="ARBA00022898"/>
    </source>
</evidence>
<gene>
    <name evidence="4" type="ORF">YM304_27600</name>
</gene>
<evidence type="ECO:0000313" key="4">
    <source>
        <dbReference type="EMBL" id="BAN03074.1"/>
    </source>
</evidence>
<dbReference type="SUPFAM" id="SSF53686">
    <property type="entry name" value="Tryptophan synthase beta subunit-like PLP-dependent enzymes"/>
    <property type="match status" value="1"/>
</dbReference>
<evidence type="ECO:0000256" key="1">
    <source>
        <dbReference type="ARBA" id="ARBA00001933"/>
    </source>
</evidence>
<dbReference type="KEGG" id="aym:YM304_27600"/>
<comment type="cofactor">
    <cofactor evidence="1">
        <name>pyridoxal 5'-phosphate</name>
        <dbReference type="ChEBI" id="CHEBI:597326"/>
    </cofactor>
</comment>
<dbReference type="PANTHER" id="PTHR10314">
    <property type="entry name" value="CYSTATHIONINE BETA-SYNTHASE"/>
    <property type="match status" value="1"/>
</dbReference>
<dbReference type="InterPro" id="IPR036052">
    <property type="entry name" value="TrpB-like_PALP_sf"/>
</dbReference>
<dbReference type="InterPro" id="IPR001926">
    <property type="entry name" value="TrpB-like_PALP"/>
</dbReference>
<evidence type="ECO:0000313" key="5">
    <source>
        <dbReference type="Proteomes" id="UP000011863"/>
    </source>
</evidence>
<keyword evidence="4" id="KW-0808">Transferase</keyword>
<protein>
    <submittedName>
        <fullName evidence="4">Putative cysteine synthase</fullName>
        <ecNumber evidence="4">2.5.1.47</ecNumber>
    </submittedName>
</protein>
<name>A0A6C7E5N2_ILUCY</name>
<keyword evidence="5" id="KW-1185">Reference proteome</keyword>
<dbReference type="AlphaFoldDB" id="A0A6C7E5N2"/>
<accession>A0A6C7E5N2</accession>
<keyword evidence="2" id="KW-0663">Pyridoxal phosphate</keyword>
<dbReference type="InterPro" id="IPR050214">
    <property type="entry name" value="Cys_Synth/Cystath_Beta-Synth"/>
</dbReference>
<sequence length="517" mass="56484">MTDTVTDPMTEPADDAVTTHALENQFGLADRIVDAGAIANSVERFREQGITLPTFAQLADPTTFDHDERVGDADPQGPDARNLWRVHWYNDLSGDRVQVPDHVVLPPELTGVPSPIIVVFGDRFPMITAHKVLAAYSCLAPRIVTGQFDPTVHRAVWPSTGNYARGGIAISKIMASRGVAILPEGMSQERFDWLDTWCANPEEDVIKTYGTESNVKEIYDACNELAKDPGNFILNQFSEFGNHLGHYTVTGRALGHVFEQVRADSGRDLRLAAFTSATGSAGTIAAGDRLKEEYGSKTIAVEALECPTMLENGYGEHNIQGIGDKHIPLIHNVTNTDGIVAISDKSTDELDLVFNSEAGRAHLASKGVPEAIVAQLEHFGFSAICNTLAAIKTSKMLGLGPDDALITVATDGAALYPSERAKLLANRFGGEFTASNAAEAYGEHLANVDTDNMIECTEADRRRIFNLGYYTWVEQQGTPFELFEARRSQDFWKGLRRYVGVWDDMIDEFNDQVAAGS</sequence>
<dbReference type="Gene3D" id="3.40.50.1100">
    <property type="match status" value="1"/>
</dbReference>
<evidence type="ECO:0000259" key="3">
    <source>
        <dbReference type="Pfam" id="PF00291"/>
    </source>
</evidence>
<dbReference type="GO" id="GO:0004124">
    <property type="term" value="F:cysteine synthase activity"/>
    <property type="evidence" value="ECO:0007669"/>
    <property type="project" value="UniProtKB-EC"/>
</dbReference>
<dbReference type="Pfam" id="PF00291">
    <property type="entry name" value="PALP"/>
    <property type="match status" value="1"/>
</dbReference>
<dbReference type="Proteomes" id="UP000011863">
    <property type="component" value="Chromosome"/>
</dbReference>
<organism evidence="4 5">
    <name type="scientific">Ilumatobacter coccineus (strain NBRC 103263 / KCTC 29153 / YM16-304)</name>
    <dbReference type="NCBI Taxonomy" id="1313172"/>
    <lineage>
        <taxon>Bacteria</taxon>
        <taxon>Bacillati</taxon>
        <taxon>Actinomycetota</taxon>
        <taxon>Acidimicrobiia</taxon>
        <taxon>Acidimicrobiales</taxon>
        <taxon>Ilumatobacteraceae</taxon>
        <taxon>Ilumatobacter</taxon>
    </lineage>
</organism>
<reference evidence="4 5" key="1">
    <citation type="journal article" date="2013" name="Int. J. Syst. Evol. Microbiol.">
        <title>Ilumatobacter nonamiense sp. nov. and Ilumatobacter coccineum sp. nov., isolated from seashore sand.</title>
        <authorList>
            <person name="Matsumoto A."/>
            <person name="Kasai H."/>
            <person name="Matsuo Y."/>
            <person name="Shizuri Y."/>
            <person name="Ichikawa N."/>
            <person name="Fujita N."/>
            <person name="Omura S."/>
            <person name="Takahashi Y."/>
        </authorList>
    </citation>
    <scope>NUCLEOTIDE SEQUENCE [LARGE SCALE GENOMIC DNA]</scope>
    <source>
        <strain evidence="5">NBRC 103263 / KCTC 29153 / YM16-304</strain>
    </source>
</reference>
<proteinExistence type="predicted"/>
<dbReference type="EC" id="2.5.1.47" evidence="4"/>